<dbReference type="SUPFAM" id="SSF46894">
    <property type="entry name" value="C-terminal effector domain of the bipartite response regulators"/>
    <property type="match status" value="1"/>
</dbReference>
<evidence type="ECO:0000259" key="7">
    <source>
        <dbReference type="PROSITE" id="PS51755"/>
    </source>
</evidence>
<dbReference type="GO" id="GO:0003677">
    <property type="term" value="F:DNA binding"/>
    <property type="evidence" value="ECO:0007669"/>
    <property type="project" value="UniProtKB-UniRule"/>
</dbReference>
<sequence>MQAENKTAGAATSCDIRMLGPLSAELCGTSVVPTANKPRQLLALMALNANQVLPATTLMDEIWHGEEIPRSALPTLHTYILKLRRLLKNALGPGAGCAAKEILVTRSGGYLLNVPDESVDVTRYQRQVVKARSAAARGDDVAAARAFDEALGLWRGPALVDVRPGAVLAPELARLEENRLGIAEERIDVWLRLGCHAQLLDELASLIGRHPLNENLHAQFMTALYRAGRQSQAMETFQALRRRLVTELGLEPSRRIRRLHEAMLAADPSLDVRPADDRTRLAFAVA</sequence>
<dbReference type="PROSITE" id="PS51755">
    <property type="entry name" value="OMPR_PHOB"/>
    <property type="match status" value="1"/>
</dbReference>
<dbReference type="PANTHER" id="PTHR35807">
    <property type="entry name" value="TRANSCRIPTIONAL REGULATOR REDD-RELATED"/>
    <property type="match status" value="1"/>
</dbReference>
<dbReference type="PANTHER" id="PTHR35807:SF1">
    <property type="entry name" value="TRANSCRIPTIONAL REGULATOR REDD"/>
    <property type="match status" value="1"/>
</dbReference>
<feature type="DNA-binding region" description="OmpR/PhoB-type" evidence="6">
    <location>
        <begin position="8"/>
        <end position="114"/>
    </location>
</feature>
<dbReference type="InterPro" id="IPR001867">
    <property type="entry name" value="OmpR/PhoB-type_DNA-bd"/>
</dbReference>
<comment type="similarity">
    <text evidence="1">Belongs to the AfsR/DnrI/RedD regulatory family.</text>
</comment>
<dbReference type="SMART" id="SM00862">
    <property type="entry name" value="Trans_reg_C"/>
    <property type="match status" value="1"/>
</dbReference>
<dbReference type="Gene3D" id="1.10.10.10">
    <property type="entry name" value="Winged helix-like DNA-binding domain superfamily/Winged helix DNA-binding domain"/>
    <property type="match status" value="1"/>
</dbReference>
<evidence type="ECO:0000256" key="6">
    <source>
        <dbReference type="PROSITE-ProRule" id="PRU01091"/>
    </source>
</evidence>
<dbReference type="InterPro" id="IPR051677">
    <property type="entry name" value="AfsR-DnrI-RedD_regulator"/>
</dbReference>
<dbReference type="Pfam" id="PF00486">
    <property type="entry name" value="Trans_reg_C"/>
    <property type="match status" value="1"/>
</dbReference>
<organism evidence="8">
    <name type="scientific">Streptomyces paulus</name>
    <dbReference type="NCBI Taxonomy" id="285551"/>
    <lineage>
        <taxon>Bacteria</taxon>
        <taxon>Bacillati</taxon>
        <taxon>Actinomycetota</taxon>
        <taxon>Actinomycetes</taxon>
        <taxon>Kitasatosporales</taxon>
        <taxon>Streptomycetaceae</taxon>
        <taxon>Streptomyces</taxon>
    </lineage>
</organism>
<reference evidence="8" key="1">
    <citation type="submission" date="2014-04" db="EMBL/GenBank/DDBJ databases">
        <title>Paulomycin gene cluster.</title>
        <authorList>
            <person name="Li J."/>
            <person name="Xie Z."/>
            <person name="Ai G."/>
            <person name="Chen Y."/>
        </authorList>
    </citation>
    <scope>NUCLEOTIDE SEQUENCE</scope>
    <source>
        <strain evidence="8">NRRL8115</strain>
    </source>
</reference>
<evidence type="ECO:0000256" key="2">
    <source>
        <dbReference type="ARBA" id="ARBA00023012"/>
    </source>
</evidence>
<keyword evidence="5" id="KW-0804">Transcription</keyword>
<dbReference type="Gene3D" id="1.25.40.10">
    <property type="entry name" value="Tetratricopeptide repeat domain"/>
    <property type="match status" value="1"/>
</dbReference>
<evidence type="ECO:0000256" key="5">
    <source>
        <dbReference type="ARBA" id="ARBA00023163"/>
    </source>
</evidence>
<evidence type="ECO:0000256" key="3">
    <source>
        <dbReference type="ARBA" id="ARBA00023015"/>
    </source>
</evidence>
<proteinExistence type="inferred from homology"/>
<evidence type="ECO:0000313" key="8">
    <source>
        <dbReference type="EMBL" id="AIE54180.1"/>
    </source>
</evidence>
<dbReference type="CDD" id="cd15831">
    <property type="entry name" value="BTAD"/>
    <property type="match status" value="1"/>
</dbReference>
<dbReference type="InterPro" id="IPR005158">
    <property type="entry name" value="BTAD"/>
</dbReference>
<keyword evidence="2" id="KW-0902">Two-component regulatory system</keyword>
<dbReference type="InterPro" id="IPR016032">
    <property type="entry name" value="Sig_transdc_resp-reg_C-effctor"/>
</dbReference>
<dbReference type="SMART" id="SM01043">
    <property type="entry name" value="BTAD"/>
    <property type="match status" value="1"/>
</dbReference>
<dbReference type="GO" id="GO:0006355">
    <property type="term" value="P:regulation of DNA-templated transcription"/>
    <property type="evidence" value="ECO:0007669"/>
    <property type="project" value="InterPro"/>
</dbReference>
<dbReference type="GO" id="GO:0000160">
    <property type="term" value="P:phosphorelay signal transduction system"/>
    <property type="evidence" value="ECO:0007669"/>
    <property type="project" value="UniProtKB-KW"/>
</dbReference>
<name>A0A075EYC8_9ACTN</name>
<dbReference type="AlphaFoldDB" id="A0A075EYC8"/>
<evidence type="ECO:0000256" key="4">
    <source>
        <dbReference type="ARBA" id="ARBA00023125"/>
    </source>
</evidence>
<evidence type="ECO:0000256" key="1">
    <source>
        <dbReference type="ARBA" id="ARBA00005820"/>
    </source>
</evidence>
<keyword evidence="4 6" id="KW-0238">DNA-binding</keyword>
<protein>
    <submittedName>
        <fullName evidence="8">Pau13</fullName>
    </submittedName>
</protein>
<accession>A0A075EYC8</accession>
<dbReference type="InterPro" id="IPR036388">
    <property type="entry name" value="WH-like_DNA-bd_sf"/>
</dbReference>
<dbReference type="SUPFAM" id="SSF48452">
    <property type="entry name" value="TPR-like"/>
    <property type="match status" value="1"/>
</dbReference>
<feature type="domain" description="OmpR/PhoB-type" evidence="7">
    <location>
        <begin position="8"/>
        <end position="114"/>
    </location>
</feature>
<dbReference type="InterPro" id="IPR011990">
    <property type="entry name" value="TPR-like_helical_dom_sf"/>
</dbReference>
<keyword evidence="3" id="KW-0805">Transcription regulation</keyword>
<dbReference type="Pfam" id="PF03704">
    <property type="entry name" value="BTAD"/>
    <property type="match status" value="1"/>
</dbReference>
<dbReference type="EMBL" id="KJ721164">
    <property type="protein sequence ID" value="AIE54180.1"/>
    <property type="molecule type" value="Genomic_DNA"/>
</dbReference>